<name>A0A7R9VXZ6_9CHLO</name>
<dbReference type="Pfam" id="PF06544">
    <property type="entry name" value="Prp3_C"/>
    <property type="match status" value="1"/>
</dbReference>
<sequence length="332" mass="35041">MGAPSSLRVSIAASAGLVRRAKVCTSAHERTRKSRRISRSRAPTGLAAQLEELEALESVYGGVAFDDAEAVAEARAAVAAGLVEGGHDLPVLCGTLRLDDVWLHGSPVSLRFTLPHRYPDGDVAQLSVQCAGPREVFESLGTAVRDAARDAAGTECLLLAVSSLKEEAERHGSAAGPRPSHQPALPSACPVAASAAPPDAHPAVTLVRTIIWFHHIKSPAKRRFIVDSARALGVHGMMKPGFPGLVVAEGRADDVEDFVRGVRALSWQAMQERGTDEEELPRGADVGPALRLCPFRELGEGCMSEMAAACRAAGLEVLFLAALKIRVPAAHD</sequence>
<dbReference type="InterPro" id="IPR016135">
    <property type="entry name" value="UBQ-conjugating_enzyme/RWD"/>
</dbReference>
<dbReference type="PANTHER" id="PTHR15955:SF8">
    <property type="entry name" value="RWD DOMAIN-CONTAINING PROTEIN 2B-RELATED"/>
    <property type="match status" value="1"/>
</dbReference>
<evidence type="ECO:0000259" key="3">
    <source>
        <dbReference type="Pfam" id="PF06544"/>
    </source>
</evidence>
<reference evidence="4" key="1">
    <citation type="submission" date="2021-01" db="EMBL/GenBank/DDBJ databases">
        <authorList>
            <person name="Corre E."/>
            <person name="Pelletier E."/>
            <person name="Niang G."/>
            <person name="Scheremetjew M."/>
            <person name="Finn R."/>
            <person name="Kale V."/>
            <person name="Holt S."/>
            <person name="Cochrane G."/>
            <person name="Meng A."/>
            <person name="Brown T."/>
            <person name="Cohen L."/>
        </authorList>
    </citation>
    <scope>NUCLEOTIDE SEQUENCE</scope>
    <source>
        <strain evidence="4">CCMP219</strain>
    </source>
</reference>
<evidence type="ECO:0000313" key="4">
    <source>
        <dbReference type="EMBL" id="CAD8308263.1"/>
    </source>
</evidence>
<organism evidence="4">
    <name type="scientific">Chlamydomonas euryale</name>
    <dbReference type="NCBI Taxonomy" id="1486919"/>
    <lineage>
        <taxon>Eukaryota</taxon>
        <taxon>Viridiplantae</taxon>
        <taxon>Chlorophyta</taxon>
        <taxon>core chlorophytes</taxon>
        <taxon>Chlorophyceae</taxon>
        <taxon>CS clade</taxon>
        <taxon>Chlamydomonadales</taxon>
        <taxon>Chlamydomonadaceae</taxon>
        <taxon>Chlamydomonas</taxon>
    </lineage>
</organism>
<feature type="domain" description="RWD" evidence="2">
    <location>
        <begin position="48"/>
        <end position="167"/>
    </location>
</feature>
<feature type="region of interest" description="Disordered" evidence="1">
    <location>
        <begin position="169"/>
        <end position="194"/>
    </location>
</feature>
<dbReference type="InterPro" id="IPR059181">
    <property type="entry name" value="RWDD2A-B_C"/>
</dbReference>
<protein>
    <submittedName>
        <fullName evidence="4">Uncharacterized protein</fullName>
    </submittedName>
</protein>
<evidence type="ECO:0000256" key="1">
    <source>
        <dbReference type="SAM" id="MobiDB-lite"/>
    </source>
</evidence>
<proteinExistence type="predicted"/>
<dbReference type="InterPro" id="IPR010541">
    <property type="entry name" value="Prp3_C"/>
</dbReference>
<dbReference type="InterPro" id="IPR017359">
    <property type="entry name" value="Phi-like"/>
</dbReference>
<accession>A0A7R9VXZ6</accession>
<feature type="compositionally biased region" description="Low complexity" evidence="1">
    <location>
        <begin position="183"/>
        <end position="194"/>
    </location>
</feature>
<dbReference type="AlphaFoldDB" id="A0A7R9VXZ6"/>
<evidence type="ECO:0000259" key="2">
    <source>
        <dbReference type="Pfam" id="PF05773"/>
    </source>
</evidence>
<dbReference type="InterPro" id="IPR006575">
    <property type="entry name" value="RWD_dom"/>
</dbReference>
<dbReference type="PANTHER" id="PTHR15955">
    <property type="entry name" value="RWD DOMAIN CONTAINING PROTEIN 2"/>
    <property type="match status" value="1"/>
</dbReference>
<gene>
    <name evidence="4" type="ORF">CEUR00632_LOCUS19551</name>
</gene>
<dbReference type="EMBL" id="HBEC01042010">
    <property type="protein sequence ID" value="CAD8308263.1"/>
    <property type="molecule type" value="Transcribed_RNA"/>
</dbReference>
<feature type="domain" description="Small nuclear ribonucleoprotein Prp3 C-terminal" evidence="3">
    <location>
        <begin position="210"/>
        <end position="273"/>
    </location>
</feature>
<dbReference type="CDD" id="cd24163">
    <property type="entry name" value="RWDD2_C"/>
    <property type="match status" value="1"/>
</dbReference>
<dbReference type="Pfam" id="PF05773">
    <property type="entry name" value="RWD"/>
    <property type="match status" value="1"/>
</dbReference>
<dbReference type="SUPFAM" id="SSF54495">
    <property type="entry name" value="UBC-like"/>
    <property type="match status" value="1"/>
</dbReference>
<dbReference type="Gene3D" id="3.10.110.10">
    <property type="entry name" value="Ubiquitin Conjugating Enzyme"/>
    <property type="match status" value="1"/>
</dbReference>